<dbReference type="InterPro" id="IPR036388">
    <property type="entry name" value="WH-like_DNA-bd_sf"/>
</dbReference>
<evidence type="ECO:0000259" key="1">
    <source>
        <dbReference type="PROSITE" id="PS50995"/>
    </source>
</evidence>
<dbReference type="InterPro" id="IPR000835">
    <property type="entry name" value="HTH_MarR-typ"/>
</dbReference>
<dbReference type="PANTHER" id="PTHR33164">
    <property type="entry name" value="TRANSCRIPTIONAL REGULATOR, MARR FAMILY"/>
    <property type="match status" value="1"/>
</dbReference>
<dbReference type="InterPro" id="IPR039422">
    <property type="entry name" value="MarR/SlyA-like"/>
</dbReference>
<dbReference type="PROSITE" id="PS50995">
    <property type="entry name" value="HTH_MARR_2"/>
    <property type="match status" value="1"/>
</dbReference>
<dbReference type="GO" id="GO:0003700">
    <property type="term" value="F:DNA-binding transcription factor activity"/>
    <property type="evidence" value="ECO:0007669"/>
    <property type="project" value="InterPro"/>
</dbReference>
<proteinExistence type="predicted"/>
<comment type="caution">
    <text evidence="2">The sequence shown here is derived from an EMBL/GenBank/DDBJ whole genome shotgun (WGS) entry which is preliminary data.</text>
</comment>
<dbReference type="Gene3D" id="1.10.10.10">
    <property type="entry name" value="Winged helix-like DNA-binding domain superfamily/Winged helix DNA-binding domain"/>
    <property type="match status" value="1"/>
</dbReference>
<sequence length="164" mass="18713">MQDDQTGQSGLEPKWLTAVEQQAWRAYIDGQQRLTDQLNRDLEDRHDLSIAEYRILVMLSEAPDHELRMSELADGVLSSRSRLTHQIRRMETQGMVRRSTCVDDGRGVLAQLTDEGRRRHEEAAPTHVEGVRRSFVDLLTPEQLQTIGDAFRKVSATIAETQSE</sequence>
<feature type="domain" description="HTH marR-type" evidence="1">
    <location>
        <begin position="20"/>
        <end position="156"/>
    </location>
</feature>
<gene>
    <name evidence="2" type="ORF">JGU71_13955</name>
</gene>
<dbReference type="Pfam" id="PF01047">
    <property type="entry name" value="MarR"/>
    <property type="match status" value="1"/>
</dbReference>
<dbReference type="SUPFAM" id="SSF46785">
    <property type="entry name" value="Winged helix' DNA-binding domain"/>
    <property type="match status" value="1"/>
</dbReference>
<evidence type="ECO:0000313" key="2">
    <source>
        <dbReference type="EMBL" id="MBJ8339997.1"/>
    </source>
</evidence>
<reference evidence="2" key="1">
    <citation type="submission" date="2020-12" db="EMBL/GenBank/DDBJ databases">
        <title>Antrihabitans popcorni sp. nov. and Antrihabitans auranticaus sp. nov., isolated from a larva cave.</title>
        <authorList>
            <person name="Lee S.D."/>
            <person name="Kim I.S."/>
        </authorList>
    </citation>
    <scope>NUCLEOTIDE SEQUENCE</scope>
    <source>
        <strain evidence="2">YC3-6</strain>
    </source>
</reference>
<keyword evidence="3" id="KW-1185">Reference proteome</keyword>
<dbReference type="Proteomes" id="UP000655868">
    <property type="component" value="Unassembled WGS sequence"/>
</dbReference>
<dbReference type="AlphaFoldDB" id="A0A934NRM1"/>
<dbReference type="InterPro" id="IPR036390">
    <property type="entry name" value="WH_DNA-bd_sf"/>
</dbReference>
<dbReference type="GO" id="GO:0006950">
    <property type="term" value="P:response to stress"/>
    <property type="evidence" value="ECO:0007669"/>
    <property type="project" value="TreeGrafter"/>
</dbReference>
<name>A0A934NRM1_9NOCA</name>
<dbReference type="PANTHER" id="PTHR33164:SF99">
    <property type="entry name" value="MARR FAMILY REGULATORY PROTEIN"/>
    <property type="match status" value="1"/>
</dbReference>
<organism evidence="2 3">
    <name type="scientific">Antrihabitans stalagmiti</name>
    <dbReference type="NCBI Taxonomy" id="2799499"/>
    <lineage>
        <taxon>Bacteria</taxon>
        <taxon>Bacillati</taxon>
        <taxon>Actinomycetota</taxon>
        <taxon>Actinomycetes</taxon>
        <taxon>Mycobacteriales</taxon>
        <taxon>Nocardiaceae</taxon>
        <taxon>Antrihabitans</taxon>
    </lineage>
</organism>
<dbReference type="RefSeq" id="WP_199704765.1">
    <property type="nucleotide sequence ID" value="NZ_JAEMNV010000004.1"/>
</dbReference>
<dbReference type="PRINTS" id="PR00598">
    <property type="entry name" value="HTHMARR"/>
</dbReference>
<evidence type="ECO:0000313" key="3">
    <source>
        <dbReference type="Proteomes" id="UP000655868"/>
    </source>
</evidence>
<protein>
    <submittedName>
        <fullName evidence="2">MarR family transcriptional regulator</fullName>
    </submittedName>
</protein>
<accession>A0A934NRM1</accession>
<dbReference type="SMART" id="SM00347">
    <property type="entry name" value="HTH_MARR"/>
    <property type="match status" value="1"/>
</dbReference>
<dbReference type="EMBL" id="JAEMNV010000004">
    <property type="protein sequence ID" value="MBJ8339997.1"/>
    <property type="molecule type" value="Genomic_DNA"/>
</dbReference>